<protein>
    <submittedName>
        <fullName evidence="2">Putative ovule protein</fullName>
    </submittedName>
</protein>
<dbReference type="AlphaFoldDB" id="A0A0V0GH21"/>
<organism evidence="2">
    <name type="scientific">Solanum chacoense</name>
    <name type="common">Chaco potato</name>
    <dbReference type="NCBI Taxonomy" id="4108"/>
    <lineage>
        <taxon>Eukaryota</taxon>
        <taxon>Viridiplantae</taxon>
        <taxon>Streptophyta</taxon>
        <taxon>Embryophyta</taxon>
        <taxon>Tracheophyta</taxon>
        <taxon>Spermatophyta</taxon>
        <taxon>Magnoliopsida</taxon>
        <taxon>eudicotyledons</taxon>
        <taxon>Gunneridae</taxon>
        <taxon>Pentapetalae</taxon>
        <taxon>asterids</taxon>
        <taxon>lamiids</taxon>
        <taxon>Solanales</taxon>
        <taxon>Solanaceae</taxon>
        <taxon>Solanoideae</taxon>
        <taxon>Solaneae</taxon>
        <taxon>Solanum</taxon>
    </lineage>
</organism>
<feature type="transmembrane region" description="Helical" evidence="1">
    <location>
        <begin position="6"/>
        <end position="27"/>
    </location>
</feature>
<feature type="non-terminal residue" evidence="2">
    <location>
        <position position="1"/>
    </location>
</feature>
<accession>A0A0V0GH21</accession>
<evidence type="ECO:0000256" key="1">
    <source>
        <dbReference type="SAM" id="Phobius"/>
    </source>
</evidence>
<name>A0A0V0GH21_SOLCH</name>
<keyword evidence="1" id="KW-1133">Transmembrane helix</keyword>
<sequence>NPSSLFSFLFSLILLPFLCFLGFKFFLESPPPKVSQKSFFFLLLNKIIKGVFVFKSFKLILMLPQLFLIFEIHVCNSE</sequence>
<evidence type="ECO:0000313" key="2">
    <source>
        <dbReference type="EMBL" id="JAP07580.1"/>
    </source>
</evidence>
<reference evidence="2" key="1">
    <citation type="submission" date="2015-12" db="EMBL/GenBank/DDBJ databases">
        <title>Gene expression during late stages of embryo sac development: a critical building block for successful pollen-pistil interactions.</title>
        <authorList>
            <person name="Liu Y."/>
            <person name="Joly V."/>
            <person name="Sabar M."/>
            <person name="Matton D.P."/>
        </authorList>
    </citation>
    <scope>NUCLEOTIDE SEQUENCE</scope>
</reference>
<dbReference type="EMBL" id="GEDG01038461">
    <property type="protein sequence ID" value="JAP07580.1"/>
    <property type="molecule type" value="Transcribed_RNA"/>
</dbReference>
<proteinExistence type="predicted"/>
<keyword evidence="1" id="KW-0472">Membrane</keyword>
<keyword evidence="1" id="KW-0812">Transmembrane</keyword>